<dbReference type="AlphaFoldDB" id="A0A9D4FN32"/>
<accession>A0A9D4FN32</accession>
<sequence>MAQIQKRRASLNVAMWVYFVLYKNGNITSAELRVFSGKNAPISNQAPEAGGYEATVSYQAVEAKLHQTPDTQINQSIEADLNQAPEAKGSVSESFYAKAACLPLESTASDDDESDWSDTD</sequence>
<evidence type="ECO:0000313" key="1">
    <source>
        <dbReference type="EMBL" id="KAH3799455.1"/>
    </source>
</evidence>
<reference evidence="1" key="2">
    <citation type="submission" date="2020-11" db="EMBL/GenBank/DDBJ databases">
        <authorList>
            <person name="McCartney M.A."/>
            <person name="Auch B."/>
            <person name="Kono T."/>
            <person name="Mallez S."/>
            <person name="Becker A."/>
            <person name="Gohl D.M."/>
            <person name="Silverstein K.A.T."/>
            <person name="Koren S."/>
            <person name="Bechman K.B."/>
            <person name="Herman A."/>
            <person name="Abrahante J.E."/>
            <person name="Garbe J."/>
        </authorList>
    </citation>
    <scope>NUCLEOTIDE SEQUENCE</scope>
    <source>
        <strain evidence="1">Duluth1</strain>
        <tissue evidence="1">Whole animal</tissue>
    </source>
</reference>
<evidence type="ECO:0000313" key="2">
    <source>
        <dbReference type="Proteomes" id="UP000828390"/>
    </source>
</evidence>
<organism evidence="1 2">
    <name type="scientific">Dreissena polymorpha</name>
    <name type="common">Zebra mussel</name>
    <name type="synonym">Mytilus polymorpha</name>
    <dbReference type="NCBI Taxonomy" id="45954"/>
    <lineage>
        <taxon>Eukaryota</taxon>
        <taxon>Metazoa</taxon>
        <taxon>Spiralia</taxon>
        <taxon>Lophotrochozoa</taxon>
        <taxon>Mollusca</taxon>
        <taxon>Bivalvia</taxon>
        <taxon>Autobranchia</taxon>
        <taxon>Heteroconchia</taxon>
        <taxon>Euheterodonta</taxon>
        <taxon>Imparidentia</taxon>
        <taxon>Neoheterodontei</taxon>
        <taxon>Myida</taxon>
        <taxon>Dreissenoidea</taxon>
        <taxon>Dreissenidae</taxon>
        <taxon>Dreissena</taxon>
    </lineage>
</organism>
<protein>
    <submittedName>
        <fullName evidence="1">Uncharacterized protein</fullName>
    </submittedName>
</protein>
<dbReference type="EMBL" id="JAIWYP010000007">
    <property type="protein sequence ID" value="KAH3799455.1"/>
    <property type="molecule type" value="Genomic_DNA"/>
</dbReference>
<name>A0A9D4FN32_DREPO</name>
<gene>
    <name evidence="1" type="ORF">DPMN_153063</name>
</gene>
<keyword evidence="2" id="KW-1185">Reference proteome</keyword>
<dbReference type="Proteomes" id="UP000828390">
    <property type="component" value="Unassembled WGS sequence"/>
</dbReference>
<reference evidence="1" key="1">
    <citation type="journal article" date="2019" name="bioRxiv">
        <title>The Genome of the Zebra Mussel, Dreissena polymorpha: A Resource for Invasive Species Research.</title>
        <authorList>
            <person name="McCartney M.A."/>
            <person name="Auch B."/>
            <person name="Kono T."/>
            <person name="Mallez S."/>
            <person name="Zhang Y."/>
            <person name="Obille A."/>
            <person name="Becker A."/>
            <person name="Abrahante J.E."/>
            <person name="Garbe J."/>
            <person name="Badalamenti J.P."/>
            <person name="Herman A."/>
            <person name="Mangelson H."/>
            <person name="Liachko I."/>
            <person name="Sullivan S."/>
            <person name="Sone E.D."/>
            <person name="Koren S."/>
            <person name="Silverstein K.A.T."/>
            <person name="Beckman K.B."/>
            <person name="Gohl D.M."/>
        </authorList>
    </citation>
    <scope>NUCLEOTIDE SEQUENCE</scope>
    <source>
        <strain evidence="1">Duluth1</strain>
        <tissue evidence="1">Whole animal</tissue>
    </source>
</reference>
<comment type="caution">
    <text evidence="1">The sequence shown here is derived from an EMBL/GenBank/DDBJ whole genome shotgun (WGS) entry which is preliminary data.</text>
</comment>
<proteinExistence type="predicted"/>